<evidence type="ECO:0000259" key="1">
    <source>
        <dbReference type="PROSITE" id="PS50097"/>
    </source>
</evidence>
<evidence type="ECO:0000313" key="3">
    <source>
        <dbReference type="Proteomes" id="UP001218218"/>
    </source>
</evidence>
<dbReference type="PANTHER" id="PTHR24410">
    <property type="entry name" value="HL07962P-RELATED"/>
    <property type="match status" value="1"/>
</dbReference>
<dbReference type="InterPro" id="IPR051481">
    <property type="entry name" value="BTB-POZ/Galectin-3-binding"/>
</dbReference>
<proteinExistence type="predicted"/>
<protein>
    <recommendedName>
        <fullName evidence="1">BTB domain-containing protein</fullName>
    </recommendedName>
</protein>
<dbReference type="Gene3D" id="3.30.710.10">
    <property type="entry name" value="Potassium Channel Kv1.1, Chain A"/>
    <property type="match status" value="1"/>
</dbReference>
<name>A0AAD6YXX0_9AGAR</name>
<dbReference type="Proteomes" id="UP001218218">
    <property type="component" value="Unassembled WGS sequence"/>
</dbReference>
<dbReference type="PROSITE" id="PS50097">
    <property type="entry name" value="BTB"/>
    <property type="match status" value="1"/>
</dbReference>
<accession>A0AAD6YXX0</accession>
<evidence type="ECO:0000313" key="2">
    <source>
        <dbReference type="EMBL" id="KAJ7301358.1"/>
    </source>
</evidence>
<dbReference type="InterPro" id="IPR011333">
    <property type="entry name" value="SKP1/BTB/POZ_sf"/>
</dbReference>
<dbReference type="InterPro" id="IPR000210">
    <property type="entry name" value="BTB/POZ_dom"/>
</dbReference>
<feature type="domain" description="BTB" evidence="1">
    <location>
        <begin position="23"/>
        <end position="96"/>
    </location>
</feature>
<sequence>MVSDPVWQDSEVFRDAKHYHPTGDCIIRVQNTLFKIHKFHLVHNSSVFAGMFDIPSGEQQEEGKSDDSPIVLEGEEVFGFRSVLKYMYAGGMGMQIDVIPLSALREIIAVAEFADKYEMADLKEWALSFIDRRIFAPPMVKAKQPLMDLPEQDLAALHELYRRLDGDAADGHRNLIMGTWCIHVAKNERPIAGALHAAEASGQYNYLAELYCVQLRRMKAHARVLTPTPFPSDDIPPVHLQRIYAGHCSLSLAWERLREVGVPFPYQPGTCPSERHHTKFCYSRLGKLWTEAISASEGIQPDVTRMQHRLNLFVRHLRKHTELEDGRKWECFARYSGPNGALAKLADDFILPAHFFPGLEWSITR</sequence>
<dbReference type="CDD" id="cd18186">
    <property type="entry name" value="BTB_POZ_ZBTB_KLHL-like"/>
    <property type="match status" value="1"/>
</dbReference>
<comment type="caution">
    <text evidence="2">The sequence shown here is derived from an EMBL/GenBank/DDBJ whole genome shotgun (WGS) entry which is preliminary data.</text>
</comment>
<keyword evidence="3" id="KW-1185">Reference proteome</keyword>
<dbReference type="PANTHER" id="PTHR24410:SF23">
    <property type="entry name" value="BTB DOMAIN-CONTAINING PROTEIN-RELATED"/>
    <property type="match status" value="1"/>
</dbReference>
<organism evidence="2 3">
    <name type="scientific">Mycena albidolilacea</name>
    <dbReference type="NCBI Taxonomy" id="1033008"/>
    <lineage>
        <taxon>Eukaryota</taxon>
        <taxon>Fungi</taxon>
        <taxon>Dikarya</taxon>
        <taxon>Basidiomycota</taxon>
        <taxon>Agaricomycotina</taxon>
        <taxon>Agaricomycetes</taxon>
        <taxon>Agaricomycetidae</taxon>
        <taxon>Agaricales</taxon>
        <taxon>Marasmiineae</taxon>
        <taxon>Mycenaceae</taxon>
        <taxon>Mycena</taxon>
    </lineage>
</organism>
<dbReference type="SMART" id="SM00225">
    <property type="entry name" value="BTB"/>
    <property type="match status" value="1"/>
</dbReference>
<gene>
    <name evidence="2" type="ORF">DFH08DRAFT_906975</name>
</gene>
<dbReference type="EMBL" id="JARIHO010000137">
    <property type="protein sequence ID" value="KAJ7301358.1"/>
    <property type="molecule type" value="Genomic_DNA"/>
</dbReference>
<reference evidence="2" key="1">
    <citation type="submission" date="2023-03" db="EMBL/GenBank/DDBJ databases">
        <title>Massive genome expansion in bonnet fungi (Mycena s.s.) driven by repeated elements and novel gene families across ecological guilds.</title>
        <authorList>
            <consortium name="Lawrence Berkeley National Laboratory"/>
            <person name="Harder C.B."/>
            <person name="Miyauchi S."/>
            <person name="Viragh M."/>
            <person name="Kuo A."/>
            <person name="Thoen E."/>
            <person name="Andreopoulos B."/>
            <person name="Lu D."/>
            <person name="Skrede I."/>
            <person name="Drula E."/>
            <person name="Henrissat B."/>
            <person name="Morin E."/>
            <person name="Kohler A."/>
            <person name="Barry K."/>
            <person name="LaButti K."/>
            <person name="Morin E."/>
            <person name="Salamov A."/>
            <person name="Lipzen A."/>
            <person name="Mereny Z."/>
            <person name="Hegedus B."/>
            <person name="Baldrian P."/>
            <person name="Stursova M."/>
            <person name="Weitz H."/>
            <person name="Taylor A."/>
            <person name="Grigoriev I.V."/>
            <person name="Nagy L.G."/>
            <person name="Martin F."/>
            <person name="Kauserud H."/>
        </authorList>
    </citation>
    <scope>NUCLEOTIDE SEQUENCE</scope>
    <source>
        <strain evidence="2">CBHHK002</strain>
    </source>
</reference>
<dbReference type="AlphaFoldDB" id="A0AAD6YXX0"/>
<dbReference type="Pfam" id="PF00651">
    <property type="entry name" value="BTB"/>
    <property type="match status" value="1"/>
</dbReference>
<dbReference type="SUPFAM" id="SSF54695">
    <property type="entry name" value="POZ domain"/>
    <property type="match status" value="1"/>
</dbReference>